<dbReference type="AlphaFoldDB" id="A0A845UQQ3"/>
<name>A0A845UQQ3_9GAMM</name>
<organism evidence="1 2">
    <name type="scientific">Wenzhouxiangella limi</name>
    <dbReference type="NCBI Taxonomy" id="2707351"/>
    <lineage>
        <taxon>Bacteria</taxon>
        <taxon>Pseudomonadati</taxon>
        <taxon>Pseudomonadota</taxon>
        <taxon>Gammaproteobacteria</taxon>
        <taxon>Chromatiales</taxon>
        <taxon>Wenzhouxiangellaceae</taxon>
        <taxon>Wenzhouxiangella</taxon>
    </lineage>
</organism>
<dbReference type="EMBL" id="JAAGSC010000023">
    <property type="protein sequence ID" value="NDY94163.1"/>
    <property type="molecule type" value="Genomic_DNA"/>
</dbReference>
<dbReference type="InterPro" id="IPR010865">
    <property type="entry name" value="DUF1499"/>
</dbReference>
<evidence type="ECO:0000313" key="2">
    <source>
        <dbReference type="Proteomes" id="UP000484885"/>
    </source>
</evidence>
<comment type="caution">
    <text evidence="1">The sequence shown here is derived from an EMBL/GenBank/DDBJ whole genome shotgun (WGS) entry which is preliminary data.</text>
</comment>
<dbReference type="Proteomes" id="UP000484885">
    <property type="component" value="Unassembled WGS sequence"/>
</dbReference>
<gene>
    <name evidence="1" type="ORF">G3I74_00245</name>
</gene>
<dbReference type="Pfam" id="PF07386">
    <property type="entry name" value="DUF1499"/>
    <property type="match status" value="1"/>
</dbReference>
<keyword evidence="2" id="KW-1185">Reference proteome</keyword>
<reference evidence="1 2" key="1">
    <citation type="submission" date="2020-02" db="EMBL/GenBank/DDBJ databases">
        <authorList>
            <person name="Zhang X.-Y."/>
        </authorList>
    </citation>
    <scope>NUCLEOTIDE SEQUENCE [LARGE SCALE GENOMIC DNA]</scope>
    <source>
        <strain evidence="1 2">C33</strain>
    </source>
</reference>
<sequence>MKTLIIIGVVLVVVGVGGLVYLGQKSRTGTAPGLQVGQLTACPSSPNCVSSEANTPQEQKVDPLPFRVWGQIPSVVEEMGGTVTRNEGNYIAAEFTSSLFKFTDDVEFRRSDDAVHVRSASRVGYSDMGANRERVAALRDQLGNQ</sequence>
<protein>
    <submittedName>
        <fullName evidence="1">DUF1499 domain-containing protein</fullName>
    </submittedName>
</protein>
<dbReference type="RefSeq" id="WP_164208782.1">
    <property type="nucleotide sequence ID" value="NZ_JAAGSC010000023.1"/>
</dbReference>
<accession>A0A845UQQ3</accession>
<proteinExistence type="predicted"/>
<dbReference type="PANTHER" id="PTHR34801">
    <property type="entry name" value="EXPRESSED PROTEIN"/>
    <property type="match status" value="1"/>
</dbReference>
<dbReference type="PANTHER" id="PTHR34801:SF6">
    <property type="entry name" value="SLL1620 PROTEIN"/>
    <property type="match status" value="1"/>
</dbReference>
<evidence type="ECO:0000313" key="1">
    <source>
        <dbReference type="EMBL" id="NDY94163.1"/>
    </source>
</evidence>